<dbReference type="SUPFAM" id="SSF56601">
    <property type="entry name" value="beta-lactamase/transpeptidase-like"/>
    <property type="match status" value="1"/>
</dbReference>
<dbReference type="Gene3D" id="3.40.710.10">
    <property type="entry name" value="DD-peptidase/beta-lactamase superfamily"/>
    <property type="match status" value="1"/>
</dbReference>
<dbReference type="RefSeq" id="WP_371840418.1">
    <property type="nucleotide sequence ID" value="NZ_JBGMEK010000051.1"/>
</dbReference>
<dbReference type="Proteomes" id="UP001569428">
    <property type="component" value="Unassembled WGS sequence"/>
</dbReference>
<feature type="chain" id="PRO_5047262547" description="Beta-lactamase" evidence="8">
    <location>
        <begin position="18"/>
        <end position="257"/>
    </location>
</feature>
<dbReference type="InterPro" id="IPR012338">
    <property type="entry name" value="Beta-lactam/transpept-like"/>
</dbReference>
<evidence type="ECO:0000313" key="10">
    <source>
        <dbReference type="EMBL" id="MFA0812710.1"/>
    </source>
</evidence>
<evidence type="ECO:0000256" key="1">
    <source>
        <dbReference type="ARBA" id="ARBA00001526"/>
    </source>
</evidence>
<keyword evidence="6 7" id="KW-0046">Antibiotic resistance</keyword>
<comment type="caution">
    <text evidence="10">The sequence shown here is derived from an EMBL/GenBank/DDBJ whole genome shotgun (WGS) entry which is preliminary data.</text>
</comment>
<sequence>MRIAIFFVLLLFSLNLAAETEACDDSCTFVLKNERESSFTVVNESRADTRLSPFSTFKIPNTLIALDLGVVTSLNQELTYDHEKYPAQRWWPTVWYEKPLPIRAAFQNSAVPIYQQIALQIGAERMGRYLTQFNYGNKDITSGVDRFWLNGSLKISAREQVNFLHKLFSGQLPVSSATLASFKEVMLVEETETYKLYAKTGGGEISKGYALGWYIGIVESKENVHYFAVNIDGKTFREVQKRRIKIARQQLEKYGVL</sequence>
<organism evidence="10 11">
    <name type="scientific">Microbulbifer epialgicus</name>
    <dbReference type="NCBI Taxonomy" id="393907"/>
    <lineage>
        <taxon>Bacteria</taxon>
        <taxon>Pseudomonadati</taxon>
        <taxon>Pseudomonadota</taxon>
        <taxon>Gammaproteobacteria</taxon>
        <taxon>Cellvibrionales</taxon>
        <taxon>Microbulbiferaceae</taxon>
        <taxon>Microbulbifer</taxon>
    </lineage>
</organism>
<evidence type="ECO:0000256" key="5">
    <source>
        <dbReference type="ARBA" id="ARBA00022801"/>
    </source>
</evidence>
<dbReference type="PROSITE" id="PS00337">
    <property type="entry name" value="BETA_LACTAMASE_D"/>
    <property type="match status" value="1"/>
</dbReference>
<name>A0ABV4P4T2_9GAMM</name>
<dbReference type="EC" id="3.5.2.6" evidence="3 7"/>
<feature type="domain" description="Penicillin-binding protein transpeptidase" evidence="9">
    <location>
        <begin position="44"/>
        <end position="249"/>
    </location>
</feature>
<protein>
    <recommendedName>
        <fullName evidence="3 7">Beta-lactamase</fullName>
        <ecNumber evidence="3 7">3.5.2.6</ecNumber>
    </recommendedName>
</protein>
<feature type="signal peptide" evidence="8">
    <location>
        <begin position="1"/>
        <end position="17"/>
    </location>
</feature>
<keyword evidence="4 8" id="KW-0732">Signal</keyword>
<comment type="catalytic activity">
    <reaction evidence="1 7">
        <text>a beta-lactam + H2O = a substituted beta-amino acid</text>
        <dbReference type="Rhea" id="RHEA:20401"/>
        <dbReference type="ChEBI" id="CHEBI:15377"/>
        <dbReference type="ChEBI" id="CHEBI:35627"/>
        <dbReference type="ChEBI" id="CHEBI:140347"/>
        <dbReference type="EC" id="3.5.2.6"/>
    </reaction>
</comment>
<reference evidence="10 11" key="1">
    <citation type="submission" date="2024-08" db="EMBL/GenBank/DDBJ databases">
        <authorList>
            <person name="Ishaq N."/>
        </authorList>
    </citation>
    <scope>NUCLEOTIDE SEQUENCE [LARGE SCALE GENOMIC DNA]</scope>
    <source>
        <strain evidence="10 11">DSM 18651</strain>
    </source>
</reference>
<dbReference type="EMBL" id="JBGMEK010000051">
    <property type="protein sequence ID" value="MFA0812710.1"/>
    <property type="molecule type" value="Genomic_DNA"/>
</dbReference>
<dbReference type="InterPro" id="IPR002137">
    <property type="entry name" value="Beta-lactam_class-D_AS"/>
</dbReference>
<evidence type="ECO:0000313" key="11">
    <source>
        <dbReference type="Proteomes" id="UP001569428"/>
    </source>
</evidence>
<gene>
    <name evidence="10" type="ORF">ACCI49_17490</name>
</gene>
<evidence type="ECO:0000256" key="3">
    <source>
        <dbReference type="ARBA" id="ARBA00012865"/>
    </source>
</evidence>
<evidence type="ECO:0000259" key="9">
    <source>
        <dbReference type="Pfam" id="PF00905"/>
    </source>
</evidence>
<evidence type="ECO:0000256" key="7">
    <source>
        <dbReference type="RuleBase" id="RU361140"/>
    </source>
</evidence>
<evidence type="ECO:0000256" key="6">
    <source>
        <dbReference type="ARBA" id="ARBA00023251"/>
    </source>
</evidence>
<dbReference type="InterPro" id="IPR001460">
    <property type="entry name" value="PCN-bd_Tpept"/>
</dbReference>
<evidence type="ECO:0000256" key="4">
    <source>
        <dbReference type="ARBA" id="ARBA00022729"/>
    </source>
</evidence>
<keyword evidence="5 7" id="KW-0378">Hydrolase</keyword>
<dbReference type="Pfam" id="PF00905">
    <property type="entry name" value="Transpeptidase"/>
    <property type="match status" value="1"/>
</dbReference>
<evidence type="ECO:0000256" key="2">
    <source>
        <dbReference type="ARBA" id="ARBA00007898"/>
    </source>
</evidence>
<proteinExistence type="inferred from homology"/>
<evidence type="ECO:0000256" key="8">
    <source>
        <dbReference type="SAM" id="SignalP"/>
    </source>
</evidence>
<accession>A0ABV4P4T2</accession>
<keyword evidence="11" id="KW-1185">Reference proteome</keyword>
<comment type="similarity">
    <text evidence="2 7">Belongs to the class-D beta-lactamase family.</text>
</comment>